<sequence length="99" mass="10880">MESLPSTSASFWMSISIITILHTDPTALLAAVNPSLLTYSEGVVRVQTVGITKGLTIFYNKQKRFVEVTEWSEKPIVKVAATVDAPKVIELVMTRLVNS</sequence>
<proteinExistence type="predicted"/>
<dbReference type="SUPFAM" id="SSF53590">
    <property type="entry name" value="Nucleoside hydrolase"/>
    <property type="match status" value="1"/>
</dbReference>
<keyword evidence="2" id="KW-1185">Reference proteome</keyword>
<dbReference type="InParanoid" id="A0A3Q7JCW6"/>
<reference evidence="1" key="2">
    <citation type="submission" date="2019-01" db="UniProtKB">
        <authorList>
            <consortium name="EnsemblPlants"/>
        </authorList>
    </citation>
    <scope>IDENTIFICATION</scope>
    <source>
        <strain evidence="1">cv. Heinz 1706</strain>
    </source>
</reference>
<dbReference type="Gene3D" id="3.90.245.10">
    <property type="entry name" value="Ribonucleoside hydrolase-like"/>
    <property type="match status" value="1"/>
</dbReference>
<dbReference type="EnsemblPlants" id="Solyc12g096635.1.1">
    <property type="protein sequence ID" value="Solyc12g096635.1.1"/>
    <property type="gene ID" value="Solyc12g096635.1"/>
</dbReference>
<dbReference type="Proteomes" id="UP000004994">
    <property type="component" value="Chromosome 12"/>
</dbReference>
<evidence type="ECO:0008006" key="3">
    <source>
        <dbReference type="Google" id="ProtNLM"/>
    </source>
</evidence>
<evidence type="ECO:0000313" key="1">
    <source>
        <dbReference type="EnsemblPlants" id="Solyc12g096635.1.1"/>
    </source>
</evidence>
<dbReference type="InterPro" id="IPR023186">
    <property type="entry name" value="IUNH"/>
</dbReference>
<reference evidence="1" key="1">
    <citation type="journal article" date="2012" name="Nature">
        <title>The tomato genome sequence provides insights into fleshy fruit evolution.</title>
        <authorList>
            <consortium name="Tomato Genome Consortium"/>
        </authorList>
    </citation>
    <scope>NUCLEOTIDE SEQUENCE [LARGE SCALE GENOMIC DNA]</scope>
    <source>
        <strain evidence="1">cv. Heinz 1706</strain>
    </source>
</reference>
<dbReference type="InterPro" id="IPR036452">
    <property type="entry name" value="Ribo_hydro-like"/>
</dbReference>
<dbReference type="STRING" id="4081.A0A3Q7JCW6"/>
<name>A0A3Q7JCW6_SOLLC</name>
<dbReference type="Gramene" id="Solyc12g096635.1.1">
    <property type="protein sequence ID" value="Solyc12g096635.1.1"/>
    <property type="gene ID" value="Solyc12g096635.1"/>
</dbReference>
<protein>
    <recommendedName>
        <fullName evidence="3">Inosine/uridine-preferring nucleoside hydrolase domain-containing protein</fullName>
    </recommendedName>
</protein>
<dbReference type="GO" id="GO:0016799">
    <property type="term" value="F:hydrolase activity, hydrolyzing N-glycosyl compounds"/>
    <property type="evidence" value="ECO:0007669"/>
    <property type="project" value="InterPro"/>
</dbReference>
<organism evidence="1">
    <name type="scientific">Solanum lycopersicum</name>
    <name type="common">Tomato</name>
    <name type="synonym">Lycopersicon esculentum</name>
    <dbReference type="NCBI Taxonomy" id="4081"/>
    <lineage>
        <taxon>Eukaryota</taxon>
        <taxon>Viridiplantae</taxon>
        <taxon>Streptophyta</taxon>
        <taxon>Embryophyta</taxon>
        <taxon>Tracheophyta</taxon>
        <taxon>Spermatophyta</taxon>
        <taxon>Magnoliopsida</taxon>
        <taxon>eudicotyledons</taxon>
        <taxon>Gunneridae</taxon>
        <taxon>Pentapetalae</taxon>
        <taxon>asterids</taxon>
        <taxon>lamiids</taxon>
        <taxon>Solanales</taxon>
        <taxon>Solanaceae</taxon>
        <taxon>Solanoideae</taxon>
        <taxon>Solaneae</taxon>
        <taxon>Solanum</taxon>
        <taxon>Solanum subgen. Lycopersicon</taxon>
    </lineage>
</organism>
<evidence type="ECO:0000313" key="2">
    <source>
        <dbReference type="Proteomes" id="UP000004994"/>
    </source>
</evidence>
<accession>A0A3Q7JCW6</accession>
<dbReference type="PANTHER" id="PTHR12304">
    <property type="entry name" value="INOSINE-URIDINE PREFERRING NUCLEOSIDE HYDROLASE"/>
    <property type="match status" value="1"/>
</dbReference>
<dbReference type="PANTHER" id="PTHR12304:SF54">
    <property type="entry name" value="INOSINE-URIDINE PREFERRING NUCLEOSIDE HYDROLASE FAMILY PROTEIN"/>
    <property type="match status" value="1"/>
</dbReference>
<dbReference type="AlphaFoldDB" id="A0A3Q7JCW6"/>